<protein>
    <submittedName>
        <fullName evidence="1">Uncharacterized protein</fullName>
    </submittedName>
</protein>
<evidence type="ECO:0000313" key="1">
    <source>
        <dbReference type="EMBL" id="KAJ8688340.1"/>
    </source>
</evidence>
<accession>A0ACC2PY63</accession>
<proteinExistence type="predicted"/>
<organism evidence="1 2">
    <name type="scientific">Eretmocerus hayati</name>
    <dbReference type="NCBI Taxonomy" id="131215"/>
    <lineage>
        <taxon>Eukaryota</taxon>
        <taxon>Metazoa</taxon>
        <taxon>Ecdysozoa</taxon>
        <taxon>Arthropoda</taxon>
        <taxon>Hexapoda</taxon>
        <taxon>Insecta</taxon>
        <taxon>Pterygota</taxon>
        <taxon>Neoptera</taxon>
        <taxon>Endopterygota</taxon>
        <taxon>Hymenoptera</taxon>
        <taxon>Apocrita</taxon>
        <taxon>Proctotrupomorpha</taxon>
        <taxon>Chalcidoidea</taxon>
        <taxon>Aphelinidae</taxon>
        <taxon>Aphelininae</taxon>
        <taxon>Eretmocerus</taxon>
    </lineage>
</organism>
<gene>
    <name evidence="1" type="ORF">QAD02_024135</name>
</gene>
<reference evidence="1" key="1">
    <citation type="submission" date="2023-04" db="EMBL/GenBank/DDBJ databases">
        <title>A chromosome-level genome assembly of the parasitoid wasp Eretmocerus hayati.</title>
        <authorList>
            <person name="Zhong Y."/>
            <person name="Liu S."/>
            <person name="Liu Y."/>
        </authorList>
    </citation>
    <scope>NUCLEOTIDE SEQUENCE</scope>
    <source>
        <strain evidence="1">ZJU_SS_LIU_2023</strain>
    </source>
</reference>
<sequence length="434" mass="49286">MIDALEDNCLATIFSYLPIKDKLNVEIVCKRWKSVSQISWRNYHRIDPFAKEFTDVSNMLERIFLCKAAVQKYPDSITELKLACTGTFKKLDLMDFLGDGDIMQGEGQLDAFKDVFLSCRNIQHLKLCSCFINCNDQFLGEIFKNNNQIRTLELTNMDLKGACFALLRSEVLESLVLVCCHIEKLNTALFSISPKLSQVCLRNTLFLHPLNTLAFITPKLRELDLSYQAMFLINNPKVKLVADDFVLSVRSNVPIMRNLKVLRLSSSLAVDDEFVRLLGRYCINLRGLDLGFCYLVTDQGLKALSTLPKLKCLKIDGPSKRTNKGLENLNPNVKTLSAITTKYTHRGFLEALKKSKNLKKIILGGQDLTSALVNSLIRSIPKLKLNRTIELRLSVLSDFRKEIMRPENPGVRVTIQKCKDTYEELFGPIPAHLL</sequence>
<name>A0ACC2PY63_9HYME</name>
<keyword evidence="2" id="KW-1185">Reference proteome</keyword>
<dbReference type="EMBL" id="CM056741">
    <property type="protein sequence ID" value="KAJ8688340.1"/>
    <property type="molecule type" value="Genomic_DNA"/>
</dbReference>
<comment type="caution">
    <text evidence="1">The sequence shown here is derived from an EMBL/GenBank/DDBJ whole genome shotgun (WGS) entry which is preliminary data.</text>
</comment>
<dbReference type="Proteomes" id="UP001239111">
    <property type="component" value="Chromosome 1"/>
</dbReference>
<evidence type="ECO:0000313" key="2">
    <source>
        <dbReference type="Proteomes" id="UP001239111"/>
    </source>
</evidence>